<proteinExistence type="inferred from homology"/>
<evidence type="ECO:0000256" key="6">
    <source>
        <dbReference type="ARBA" id="ARBA00023163"/>
    </source>
</evidence>
<dbReference type="InterPro" id="IPR031316">
    <property type="entry name" value="FlgM_C"/>
</dbReference>
<dbReference type="EMBL" id="FOGC01000008">
    <property type="protein sequence ID" value="SEQ91917.1"/>
    <property type="molecule type" value="Genomic_DNA"/>
</dbReference>
<dbReference type="InterPro" id="IPR035890">
    <property type="entry name" value="Anti-sigma-28_factor_FlgM_sf"/>
</dbReference>
<name>A0A1H9JYN3_9GAMM</name>
<dbReference type="AlphaFoldDB" id="A0A1H9JYN3"/>
<keyword evidence="3" id="KW-0678">Repressor</keyword>
<evidence type="ECO:0000259" key="10">
    <source>
        <dbReference type="Pfam" id="PF04316"/>
    </source>
</evidence>
<comment type="similarity">
    <text evidence="1">Belongs to the FlgM family.</text>
</comment>
<dbReference type="OrthoDB" id="6636644at2"/>
<dbReference type="SUPFAM" id="SSF101498">
    <property type="entry name" value="Anti-sigma factor FlgM"/>
    <property type="match status" value="1"/>
</dbReference>
<organism evidence="11 12">
    <name type="scientific">Rosenbergiella nectarea</name>
    <dbReference type="NCBI Taxonomy" id="988801"/>
    <lineage>
        <taxon>Bacteria</taxon>
        <taxon>Pseudomonadati</taxon>
        <taxon>Pseudomonadota</taxon>
        <taxon>Gammaproteobacteria</taxon>
        <taxon>Enterobacterales</taxon>
        <taxon>Erwiniaceae</taxon>
        <taxon>Rosenbergiella</taxon>
    </lineage>
</organism>
<protein>
    <recommendedName>
        <fullName evidence="2">Negative regulator of flagellin synthesis</fullName>
    </recommendedName>
    <alternativeName>
        <fullName evidence="8">Anti-sigma-28 factor</fullName>
    </alternativeName>
</protein>
<evidence type="ECO:0000256" key="5">
    <source>
        <dbReference type="ARBA" id="ARBA00023015"/>
    </source>
</evidence>
<evidence type="ECO:0000256" key="7">
    <source>
        <dbReference type="ARBA" id="ARBA00024739"/>
    </source>
</evidence>
<dbReference type="Pfam" id="PF04316">
    <property type="entry name" value="FlgM"/>
    <property type="match status" value="1"/>
</dbReference>
<keyword evidence="5" id="KW-0805">Transcription regulation</keyword>
<dbReference type="NCBIfam" id="TIGR03824">
    <property type="entry name" value="FlgM_jcvi"/>
    <property type="match status" value="1"/>
</dbReference>
<evidence type="ECO:0000313" key="11">
    <source>
        <dbReference type="EMBL" id="SEQ91917.1"/>
    </source>
</evidence>
<dbReference type="GO" id="GO:0045892">
    <property type="term" value="P:negative regulation of DNA-templated transcription"/>
    <property type="evidence" value="ECO:0007669"/>
    <property type="project" value="InterPro"/>
</dbReference>
<dbReference type="GO" id="GO:0044781">
    <property type="term" value="P:bacterial-type flagellum organization"/>
    <property type="evidence" value="ECO:0007669"/>
    <property type="project" value="UniProtKB-KW"/>
</dbReference>
<evidence type="ECO:0000313" key="12">
    <source>
        <dbReference type="Proteomes" id="UP000242515"/>
    </source>
</evidence>
<evidence type="ECO:0000256" key="9">
    <source>
        <dbReference type="SAM" id="MobiDB-lite"/>
    </source>
</evidence>
<reference evidence="12" key="1">
    <citation type="submission" date="2016-10" db="EMBL/GenBank/DDBJ databases">
        <authorList>
            <person name="Varghese N."/>
            <person name="Submissions S."/>
        </authorList>
    </citation>
    <scope>NUCLEOTIDE SEQUENCE [LARGE SCALE GENOMIC DNA]</scope>
    <source>
        <strain evidence="12">8N4</strain>
    </source>
</reference>
<keyword evidence="6" id="KW-0804">Transcription</keyword>
<evidence type="ECO:0000256" key="3">
    <source>
        <dbReference type="ARBA" id="ARBA00022491"/>
    </source>
</evidence>
<gene>
    <name evidence="11" type="ORF">SAMN05216522_108135</name>
</gene>
<feature type="region of interest" description="Disordered" evidence="9">
    <location>
        <begin position="1"/>
        <end position="41"/>
    </location>
</feature>
<feature type="compositionally biased region" description="Polar residues" evidence="9">
    <location>
        <begin position="12"/>
        <end position="23"/>
    </location>
</feature>
<feature type="domain" description="Anti-sigma-28 factor FlgM C-terminal" evidence="10">
    <location>
        <begin position="40"/>
        <end position="85"/>
    </location>
</feature>
<keyword evidence="12" id="KW-1185">Reference proteome</keyword>
<comment type="function">
    <text evidence="7">Responsible for the coupling of flagellin expression to flagellar assembly by preventing expression of the flagellin genes when a component of the middle class of proteins is defective. It negatively regulates flagellar genes by inhibiting the activity of FliA by directly binding to FliA.</text>
</comment>
<sequence>MIKLTPTLPNDRVSTSMTQSVKTENSEKVVSTKIASPSTEQTLTQAREQLGQLPEVDLDKVAEVKAALSRGEIGLDSDALAQSMLAFFQRSE</sequence>
<dbReference type="Proteomes" id="UP000242515">
    <property type="component" value="Unassembled WGS sequence"/>
</dbReference>
<dbReference type="STRING" id="988801.SAMN05216522_108135"/>
<evidence type="ECO:0000256" key="8">
    <source>
        <dbReference type="ARBA" id="ARBA00030117"/>
    </source>
</evidence>
<dbReference type="InterPro" id="IPR007412">
    <property type="entry name" value="FlgM"/>
</dbReference>
<evidence type="ECO:0000256" key="1">
    <source>
        <dbReference type="ARBA" id="ARBA00005322"/>
    </source>
</evidence>
<evidence type="ECO:0000256" key="4">
    <source>
        <dbReference type="ARBA" id="ARBA00022795"/>
    </source>
</evidence>
<evidence type="ECO:0000256" key="2">
    <source>
        <dbReference type="ARBA" id="ARBA00017823"/>
    </source>
</evidence>
<accession>A0A1H9JYN3</accession>
<dbReference type="RefSeq" id="WP_092676755.1">
    <property type="nucleotide sequence ID" value="NZ_FOGC01000008.1"/>
</dbReference>
<keyword evidence="4" id="KW-1005">Bacterial flagellum biogenesis</keyword>